<dbReference type="GO" id="GO:0016020">
    <property type="term" value="C:membrane"/>
    <property type="evidence" value="ECO:0007669"/>
    <property type="project" value="UniProtKB-SubCell"/>
</dbReference>
<dbReference type="GO" id="GO:0015179">
    <property type="term" value="F:L-amino acid transmembrane transporter activity"/>
    <property type="evidence" value="ECO:0007669"/>
    <property type="project" value="TreeGrafter"/>
</dbReference>
<dbReference type="Gene3D" id="1.20.1740.10">
    <property type="entry name" value="Amino acid/polyamine transporter I"/>
    <property type="match status" value="1"/>
</dbReference>
<reference evidence="7" key="1">
    <citation type="submission" date="2022-11" db="UniProtKB">
        <authorList>
            <consortium name="WormBaseParasite"/>
        </authorList>
    </citation>
    <scope>IDENTIFICATION</scope>
</reference>
<feature type="transmembrane region" description="Helical" evidence="5">
    <location>
        <begin position="239"/>
        <end position="263"/>
    </location>
</feature>
<dbReference type="Pfam" id="PF13520">
    <property type="entry name" value="AA_permease_2"/>
    <property type="match status" value="1"/>
</dbReference>
<dbReference type="InterPro" id="IPR050598">
    <property type="entry name" value="AminoAcid_Transporter"/>
</dbReference>
<evidence type="ECO:0000256" key="2">
    <source>
        <dbReference type="ARBA" id="ARBA00022692"/>
    </source>
</evidence>
<feature type="transmembrane region" description="Helical" evidence="5">
    <location>
        <begin position="83"/>
        <end position="105"/>
    </location>
</feature>
<dbReference type="PANTHER" id="PTHR11785:SF523">
    <property type="entry name" value="AMINO ACID TRANSPORTER PROTEIN 6"/>
    <property type="match status" value="1"/>
</dbReference>
<feature type="transmembrane region" description="Helical" evidence="5">
    <location>
        <begin position="135"/>
        <end position="156"/>
    </location>
</feature>
<feature type="transmembrane region" description="Helical" evidence="5">
    <location>
        <begin position="205"/>
        <end position="227"/>
    </location>
</feature>
<protein>
    <submittedName>
        <fullName evidence="7">Uncharacterized protein</fullName>
    </submittedName>
</protein>
<feature type="transmembrane region" description="Helical" evidence="5">
    <location>
        <begin position="426"/>
        <end position="445"/>
    </location>
</feature>
<keyword evidence="2 5" id="KW-0812">Transmembrane</keyword>
<sequence length="517" mass="58466">MTKLENQMGRWGAVSYIVGNIVGSGIFIVPGIVLKNSGSVGLSLIIWLFSAFFAIVGAYCYIELGTSIRKSGGDFAYLTHVRWNAIAFMFMMGACILTLPLTIAIQAETFSEYFLQSLNIKICSSEFLKLFLKKFIGYGLCWLLLFINFFSLRTNAARFQIICSSAKLLAVCLIIGIGFYVFIFKENIKTNFSQPFANSNWESSFIVNALFASLFSYDGWDILNFGAEEVSNLKQTMSFAMPVGIILVAFLYMAVNLAFFVVIPIEEIKDSAAIATIFAKHSMGIIEPLIPILVCVMLIGSLNSTLFVASRYMLAAASKRQLPTFLFCTNYLHDSPRVALLFQVILAICFSFLNSLDKLISYVSFVVWAQRLFTICALIKIKLFNPKGLPPINSEAIKNSLLFPFIFLIIALFLVGNTIFKDFSTSAIGLCILGFALILYFLFLWERSPLLKSKKYLRISNKINEKLFIFVQIIFNGKQVNFEEYKEEIPQEIPQNSKNENILRRMRKRRVIRTTKL</sequence>
<dbReference type="WBParaSite" id="Minc3s00826g17812">
    <property type="protein sequence ID" value="Minc3s00826g17812"/>
    <property type="gene ID" value="Minc3s00826g17812"/>
</dbReference>
<evidence type="ECO:0000256" key="5">
    <source>
        <dbReference type="SAM" id="Phobius"/>
    </source>
</evidence>
<evidence type="ECO:0000313" key="6">
    <source>
        <dbReference type="Proteomes" id="UP000887563"/>
    </source>
</evidence>
<dbReference type="AlphaFoldDB" id="A0A914LS85"/>
<dbReference type="Proteomes" id="UP000887563">
    <property type="component" value="Unplaced"/>
</dbReference>
<proteinExistence type="predicted"/>
<evidence type="ECO:0000313" key="7">
    <source>
        <dbReference type="WBParaSite" id="Minc3s00826g17812"/>
    </source>
</evidence>
<feature type="transmembrane region" description="Helical" evidence="5">
    <location>
        <begin position="335"/>
        <end position="353"/>
    </location>
</feature>
<evidence type="ECO:0000256" key="1">
    <source>
        <dbReference type="ARBA" id="ARBA00004141"/>
    </source>
</evidence>
<feature type="transmembrane region" description="Helical" evidence="5">
    <location>
        <begin position="400"/>
        <end position="420"/>
    </location>
</feature>
<feature type="transmembrane region" description="Helical" evidence="5">
    <location>
        <begin position="168"/>
        <end position="185"/>
    </location>
</feature>
<name>A0A914LS85_MELIC</name>
<keyword evidence="4 5" id="KW-0472">Membrane</keyword>
<keyword evidence="6" id="KW-1185">Reference proteome</keyword>
<feature type="transmembrane region" description="Helical" evidence="5">
    <location>
        <begin position="40"/>
        <end position="62"/>
    </location>
</feature>
<feature type="transmembrane region" description="Helical" evidence="5">
    <location>
        <begin position="12"/>
        <end position="34"/>
    </location>
</feature>
<dbReference type="PANTHER" id="PTHR11785">
    <property type="entry name" value="AMINO ACID TRANSPORTER"/>
    <property type="match status" value="1"/>
</dbReference>
<comment type="subcellular location">
    <subcellularLocation>
        <location evidence="1">Membrane</location>
        <topology evidence="1">Multi-pass membrane protein</topology>
    </subcellularLocation>
</comment>
<dbReference type="PIRSF" id="PIRSF006060">
    <property type="entry name" value="AA_transporter"/>
    <property type="match status" value="1"/>
</dbReference>
<feature type="transmembrane region" description="Helical" evidence="5">
    <location>
        <begin position="359"/>
        <end position="379"/>
    </location>
</feature>
<organism evidence="6 7">
    <name type="scientific">Meloidogyne incognita</name>
    <name type="common">Southern root-knot nematode worm</name>
    <name type="synonym">Oxyuris incognita</name>
    <dbReference type="NCBI Taxonomy" id="6306"/>
    <lineage>
        <taxon>Eukaryota</taxon>
        <taxon>Metazoa</taxon>
        <taxon>Ecdysozoa</taxon>
        <taxon>Nematoda</taxon>
        <taxon>Chromadorea</taxon>
        <taxon>Rhabditida</taxon>
        <taxon>Tylenchina</taxon>
        <taxon>Tylenchomorpha</taxon>
        <taxon>Tylenchoidea</taxon>
        <taxon>Meloidogynidae</taxon>
        <taxon>Meloidogyninae</taxon>
        <taxon>Meloidogyne</taxon>
        <taxon>Meloidogyne incognita group</taxon>
    </lineage>
</organism>
<dbReference type="InterPro" id="IPR002293">
    <property type="entry name" value="AA/rel_permease1"/>
</dbReference>
<evidence type="ECO:0000256" key="4">
    <source>
        <dbReference type="ARBA" id="ARBA00023136"/>
    </source>
</evidence>
<accession>A0A914LS85</accession>
<keyword evidence="3 5" id="KW-1133">Transmembrane helix</keyword>
<feature type="transmembrane region" description="Helical" evidence="5">
    <location>
        <begin position="289"/>
        <end position="314"/>
    </location>
</feature>
<evidence type="ECO:0000256" key="3">
    <source>
        <dbReference type="ARBA" id="ARBA00022989"/>
    </source>
</evidence>